<dbReference type="AlphaFoldDB" id="A0A0F5ZMI4"/>
<dbReference type="InterPro" id="IPR024399">
    <property type="entry name" value="DUF2628"/>
</dbReference>
<dbReference type="OrthoDB" id="4727912at2"/>
<evidence type="ECO:0000313" key="2">
    <source>
        <dbReference type="EMBL" id="KKD56903.1"/>
    </source>
</evidence>
<accession>A0A0F5ZMI4</accession>
<organism evidence="2 4">
    <name type="scientific">Stenotrophomonas maltophilia</name>
    <name type="common">Pseudomonas maltophilia</name>
    <name type="synonym">Xanthomonas maltophilia</name>
    <dbReference type="NCBI Taxonomy" id="40324"/>
    <lineage>
        <taxon>Bacteria</taxon>
        <taxon>Pseudomonadati</taxon>
        <taxon>Pseudomonadota</taxon>
        <taxon>Gammaproteobacteria</taxon>
        <taxon>Lysobacterales</taxon>
        <taxon>Lysobacteraceae</taxon>
        <taxon>Stenotrophomonas</taxon>
        <taxon>Stenotrophomonas maltophilia group</taxon>
    </lineage>
</organism>
<keyword evidence="1" id="KW-0812">Transmembrane</keyword>
<dbReference type="Proteomes" id="UP000243478">
    <property type="component" value="Unassembled WGS sequence"/>
</dbReference>
<evidence type="ECO:0000313" key="3">
    <source>
        <dbReference type="EMBL" id="MBA0311283.1"/>
    </source>
</evidence>
<evidence type="ECO:0000313" key="4">
    <source>
        <dbReference type="Proteomes" id="UP000243478"/>
    </source>
</evidence>
<keyword evidence="1" id="KW-0472">Membrane</keyword>
<dbReference type="Proteomes" id="UP000822271">
    <property type="component" value="Unassembled WGS sequence"/>
</dbReference>
<reference evidence="3" key="3">
    <citation type="journal article" date="2020" name="Front. Microbiol.">
        <title>Genetic Variants of the DSF Quorum Sensing System in Stenotrophomonas maltophilia Influence Virulence and Resistance Phenotypes Among Genotypically Diverse Clinical Isolates.</title>
        <authorList>
            <person name="Yero D."/>
            <person name="Huedo P."/>
            <person name="Conchillo-Sole O."/>
            <person name="Martinez-Servat S."/>
            <person name="Mamat U."/>
            <person name="Coves X."/>
            <person name="Llanas F."/>
            <person name="Roca I."/>
            <person name="Vila J."/>
            <person name="Schaible U.E."/>
            <person name="Daura X."/>
            <person name="Gibert I."/>
        </authorList>
    </citation>
    <scope>NUCLEOTIDE SEQUENCE</scope>
    <source>
        <strain evidence="3">OG156</strain>
    </source>
</reference>
<name>A0A0F5ZMI4_STEMA</name>
<evidence type="ECO:0000256" key="1">
    <source>
        <dbReference type="SAM" id="Phobius"/>
    </source>
</evidence>
<proteinExistence type="predicted"/>
<reference evidence="3" key="2">
    <citation type="submission" date="2018-09" db="EMBL/GenBank/DDBJ databases">
        <authorList>
            <person name="Groschel M."/>
            <person name="Kohl T."/>
            <person name="Conchillo-Sole O."/>
            <person name="Mamat U."/>
            <person name="Yero D."/>
            <person name="Niemann S."/>
            <person name="Daura X."/>
            <person name="Gibert I."/>
        </authorList>
    </citation>
    <scope>NUCLEOTIDE SEQUENCE</scope>
    <source>
        <strain evidence="3">OG156</strain>
    </source>
</reference>
<gene>
    <name evidence="3" type="ORF">D7Y33_09735</name>
    <name evidence="2" type="ORF">VM57_17335</name>
</gene>
<dbReference type="EMBL" id="JZRZ01000027">
    <property type="protein sequence ID" value="KKD56903.1"/>
    <property type="molecule type" value="Genomic_DNA"/>
</dbReference>
<dbReference type="RefSeq" id="WP_049429461.1">
    <property type="nucleotide sequence ID" value="NZ_CP154630.1"/>
</dbReference>
<feature type="transmembrane region" description="Helical" evidence="1">
    <location>
        <begin position="46"/>
        <end position="62"/>
    </location>
</feature>
<comment type="caution">
    <text evidence="2">The sequence shown here is derived from an EMBL/GenBank/DDBJ whole genome shotgun (WGS) entry which is preliminary data.</text>
</comment>
<protein>
    <submittedName>
        <fullName evidence="3">DUF2628 domain-containing protein</fullName>
    </submittedName>
    <submittedName>
        <fullName evidence="2">Membrane protein</fullName>
    </submittedName>
</protein>
<dbReference type="EMBL" id="RAUE01000015">
    <property type="protein sequence ID" value="MBA0311283.1"/>
    <property type="molecule type" value="Genomic_DNA"/>
</dbReference>
<reference evidence="2 4" key="1">
    <citation type="submission" date="2015-03" db="EMBL/GenBank/DDBJ databases">
        <title>Draft genome of Stenotrophomonas maltophila isolated from urine specimen.</title>
        <authorList>
            <person name="Murugan N."/>
            <person name="Malathi J."/>
            <person name="Umashankar V."/>
            <person name="Madhavan H."/>
        </authorList>
    </citation>
    <scope>NUCLEOTIDE SEQUENCE [LARGE SCALE GENOMIC DNA]</scope>
    <source>
        <strain evidence="2 4">JMNMN1</strain>
    </source>
</reference>
<feature type="transmembrane region" description="Helical" evidence="1">
    <location>
        <begin position="69"/>
        <end position="87"/>
    </location>
</feature>
<sequence length="128" mass="14776">MNTTDLSQFSPKWQFRFDFFRQHGAPKNPGFKQAWKALSFGDRLKINLNFFALFFGAIYLLILGMWRKALVVIGINIALAIVTMFLPDVVGRMLFIAMNLLVASSTNYSYYLEKVEGRTSWNPFEGMF</sequence>
<dbReference type="Pfam" id="PF10947">
    <property type="entry name" value="DUF2628"/>
    <property type="match status" value="1"/>
</dbReference>
<keyword evidence="1" id="KW-1133">Transmembrane helix</keyword>
<dbReference type="PATRIC" id="fig|40324.63.peg.6437"/>